<reference evidence="1" key="1">
    <citation type="submission" date="2019-11" db="EMBL/GenBank/DDBJ databases">
        <title>The nuclear and mitochondrial genomes of Frieseomelitta varia - a highly eusocial stingless bee (Meliponini) with a permanently sterile worker caste.</title>
        <authorList>
            <person name="Freitas F.C.P."/>
            <person name="Lourenco A.P."/>
            <person name="Nunes F.M.F."/>
            <person name="Paschoal A.R."/>
            <person name="Abreu F.C.P."/>
            <person name="Barbin F.O."/>
            <person name="Bataglia L."/>
            <person name="Cardoso-Junior C.A.M."/>
            <person name="Cervoni M.S."/>
            <person name="Silva S.R."/>
            <person name="Dalarmi F."/>
            <person name="Del Lama M.A."/>
            <person name="Depintor T.S."/>
            <person name="Ferreira K.M."/>
            <person name="Goria P.S."/>
            <person name="Jaskot M.C."/>
            <person name="Lago D.C."/>
            <person name="Luna-Lucena D."/>
            <person name="Moda L.M."/>
            <person name="Nascimento L."/>
            <person name="Pedrino M."/>
            <person name="Rabico F.O."/>
            <person name="Sanches F.C."/>
            <person name="Santos D.E."/>
            <person name="Santos C.G."/>
            <person name="Vieira J."/>
            <person name="Lopes T.F."/>
            <person name="Barchuk A.R."/>
            <person name="Hartfelder K."/>
            <person name="Simoes Z.L.P."/>
            <person name="Bitondi M.M.G."/>
            <person name="Pinheiro D.G."/>
        </authorList>
    </citation>
    <scope>NUCLEOTIDE SEQUENCE</scope>
    <source>
        <strain evidence="1">USP_RPSP 00005682</strain>
        <tissue evidence="1">Whole individual</tissue>
    </source>
</reference>
<name>A0A833RKM1_9HYME</name>
<comment type="caution">
    <text evidence="1">The sequence shown here is derived from an EMBL/GenBank/DDBJ whole genome shotgun (WGS) entry which is preliminary data.</text>
</comment>
<dbReference type="EMBL" id="WNWW01000043">
    <property type="protein sequence ID" value="KAF3430504.1"/>
    <property type="molecule type" value="Genomic_DNA"/>
</dbReference>
<protein>
    <submittedName>
        <fullName evidence="1">Uncharacterized protein</fullName>
    </submittedName>
</protein>
<keyword evidence="2" id="KW-1185">Reference proteome</keyword>
<proteinExistence type="predicted"/>
<evidence type="ECO:0000313" key="2">
    <source>
        <dbReference type="Proteomes" id="UP000655588"/>
    </source>
</evidence>
<sequence>MPDLLAKIYQLDSKAKYIGYYEFLTSVIILRDLDLIKAVTMKNVKQFPDYCPLVNRKVDPVIGGILFMTNQWNGDRCDRQLRLQRVH</sequence>
<accession>A0A833RKM1</accession>
<organism evidence="1 2">
    <name type="scientific">Frieseomelitta varia</name>
    <dbReference type="NCBI Taxonomy" id="561572"/>
    <lineage>
        <taxon>Eukaryota</taxon>
        <taxon>Metazoa</taxon>
        <taxon>Ecdysozoa</taxon>
        <taxon>Arthropoda</taxon>
        <taxon>Hexapoda</taxon>
        <taxon>Insecta</taxon>
        <taxon>Pterygota</taxon>
        <taxon>Neoptera</taxon>
        <taxon>Endopterygota</taxon>
        <taxon>Hymenoptera</taxon>
        <taxon>Apocrita</taxon>
        <taxon>Aculeata</taxon>
        <taxon>Apoidea</taxon>
        <taxon>Anthophila</taxon>
        <taxon>Apidae</taxon>
        <taxon>Frieseomelitta</taxon>
    </lineage>
</organism>
<evidence type="ECO:0000313" key="1">
    <source>
        <dbReference type="EMBL" id="KAF3430504.1"/>
    </source>
</evidence>
<dbReference type="Proteomes" id="UP000655588">
    <property type="component" value="Unassembled WGS sequence"/>
</dbReference>
<dbReference type="AlphaFoldDB" id="A0A833RKM1"/>
<gene>
    <name evidence="1" type="ORF">E2986_13934</name>
</gene>